<gene>
    <name evidence="2" type="ORF">L198_02538</name>
</gene>
<proteinExistence type="predicted"/>
<keyword evidence="3" id="KW-1185">Reference proteome</keyword>
<dbReference type="GO" id="GO:0030163">
    <property type="term" value="P:protein catabolic process"/>
    <property type="evidence" value="ECO:0007669"/>
    <property type="project" value="TreeGrafter"/>
</dbReference>
<dbReference type="InterPro" id="IPR039703">
    <property type="entry name" value="Nta1"/>
</dbReference>
<dbReference type="OrthoDB" id="201515at2759"/>
<dbReference type="PANTHER" id="PTHR11750:SF26">
    <property type="entry name" value="PROTEIN N-TERMINAL AMIDASE"/>
    <property type="match status" value="1"/>
</dbReference>
<dbReference type="AlphaFoldDB" id="A0A1E3JPH6"/>
<evidence type="ECO:0000256" key="1">
    <source>
        <dbReference type="SAM" id="MobiDB-lite"/>
    </source>
</evidence>
<accession>A0A1E3JPH6</accession>
<name>A0A1E3JPH6_9TREE</name>
<dbReference type="Proteomes" id="UP000094819">
    <property type="component" value="Unassembled WGS sequence"/>
</dbReference>
<feature type="region of interest" description="Disordered" evidence="1">
    <location>
        <begin position="38"/>
        <end position="57"/>
    </location>
</feature>
<comment type="caution">
    <text evidence="2">The sequence shown here is derived from an EMBL/GenBank/DDBJ whole genome shotgun (WGS) entry which is preliminary data.</text>
</comment>
<dbReference type="GO" id="GO:0008418">
    <property type="term" value="F:protein-N-terminal asparagine amidohydrolase activity"/>
    <property type="evidence" value="ECO:0007669"/>
    <property type="project" value="InterPro"/>
</dbReference>
<evidence type="ECO:0000313" key="2">
    <source>
        <dbReference type="EMBL" id="ODO01812.1"/>
    </source>
</evidence>
<evidence type="ECO:0000313" key="3">
    <source>
        <dbReference type="Proteomes" id="UP000094819"/>
    </source>
</evidence>
<organism evidence="2 3">
    <name type="scientific">Cryptococcus wingfieldii CBS 7118</name>
    <dbReference type="NCBI Taxonomy" id="1295528"/>
    <lineage>
        <taxon>Eukaryota</taxon>
        <taxon>Fungi</taxon>
        <taxon>Dikarya</taxon>
        <taxon>Basidiomycota</taxon>
        <taxon>Agaricomycotina</taxon>
        <taxon>Tremellomycetes</taxon>
        <taxon>Tremellales</taxon>
        <taxon>Cryptococcaceae</taxon>
        <taxon>Cryptococcus</taxon>
    </lineage>
</organism>
<dbReference type="EMBL" id="AWGH01000006">
    <property type="protein sequence ID" value="ODO01812.1"/>
    <property type="molecule type" value="Genomic_DNA"/>
</dbReference>
<dbReference type="RefSeq" id="XP_019033064.1">
    <property type="nucleotide sequence ID" value="XM_019174685.1"/>
</dbReference>
<dbReference type="GeneID" id="30191751"/>
<feature type="region of interest" description="Disordered" evidence="1">
    <location>
        <begin position="1"/>
        <end position="24"/>
    </location>
</feature>
<sequence>MNWLDPPAEPPNEDPPQNPLQPSISNLNYWAARLTPLHDPAPGYSPPSHSEGGEGKEGKEVVFVTCNRVGKEAGTKFIGTSSVLSMSSDPSRIELIDCCNISEERVLLAEV</sequence>
<dbReference type="PANTHER" id="PTHR11750">
    <property type="entry name" value="PROTEIN N-TERMINAL AMIDASE"/>
    <property type="match status" value="1"/>
</dbReference>
<reference evidence="2 3" key="1">
    <citation type="submission" date="2016-06" db="EMBL/GenBank/DDBJ databases">
        <title>Evolution of pathogenesis and genome organization in the Tremellales.</title>
        <authorList>
            <person name="Cuomo C."/>
            <person name="Litvintseva A."/>
            <person name="Heitman J."/>
            <person name="Chen Y."/>
            <person name="Sun S."/>
            <person name="Springer D."/>
            <person name="Dromer F."/>
            <person name="Young S."/>
            <person name="Zeng Q."/>
            <person name="Chapman S."/>
            <person name="Gujja S."/>
            <person name="Saif S."/>
            <person name="Birren B."/>
        </authorList>
    </citation>
    <scope>NUCLEOTIDE SEQUENCE [LARGE SCALE GENOMIC DNA]</scope>
    <source>
        <strain evidence="2 3">CBS 7118</strain>
    </source>
</reference>
<protein>
    <submittedName>
        <fullName evidence="2">Uncharacterized protein</fullName>
    </submittedName>
</protein>
<feature type="compositionally biased region" description="Pro residues" evidence="1">
    <location>
        <begin position="7"/>
        <end position="19"/>
    </location>
</feature>
<dbReference type="GO" id="GO:0070773">
    <property type="term" value="F:protein-N-terminal glutamine amidohydrolase activity"/>
    <property type="evidence" value="ECO:0007669"/>
    <property type="project" value="InterPro"/>
</dbReference>